<comment type="catalytic activity">
    <reaction evidence="3">
        <text>N(6)-acetyl-L-lysyl-[protein] + NAD(+) + H2O = 2''-O-acetyl-ADP-D-ribose + nicotinamide + L-lysyl-[protein]</text>
        <dbReference type="Rhea" id="RHEA:43636"/>
        <dbReference type="Rhea" id="RHEA-COMP:9752"/>
        <dbReference type="Rhea" id="RHEA-COMP:10731"/>
        <dbReference type="ChEBI" id="CHEBI:15377"/>
        <dbReference type="ChEBI" id="CHEBI:17154"/>
        <dbReference type="ChEBI" id="CHEBI:29969"/>
        <dbReference type="ChEBI" id="CHEBI:57540"/>
        <dbReference type="ChEBI" id="CHEBI:61930"/>
        <dbReference type="ChEBI" id="CHEBI:83767"/>
        <dbReference type="EC" id="2.3.1.286"/>
    </reaction>
</comment>
<feature type="domain" description="Deacetylase sirtuin-type" evidence="5">
    <location>
        <begin position="6"/>
        <end position="266"/>
    </location>
</feature>
<feature type="binding site" evidence="3">
    <location>
        <begin position="114"/>
        <end position="117"/>
    </location>
    <ligand>
        <name>NAD(+)</name>
        <dbReference type="ChEBI" id="CHEBI:57540"/>
    </ligand>
</feature>
<keyword evidence="2 3" id="KW-0520">NAD</keyword>
<dbReference type="PROSITE" id="PS50305">
    <property type="entry name" value="SIRTUIN"/>
    <property type="match status" value="1"/>
</dbReference>
<dbReference type="GO" id="GO:0008270">
    <property type="term" value="F:zinc ion binding"/>
    <property type="evidence" value="ECO:0007669"/>
    <property type="project" value="UniProtKB-UniRule"/>
</dbReference>
<dbReference type="AlphaFoldDB" id="A0A839TIP1"/>
<dbReference type="PANTHER" id="PTHR11085">
    <property type="entry name" value="NAD-DEPENDENT PROTEIN DEACYLASE SIRTUIN-5, MITOCHONDRIAL-RELATED"/>
    <property type="match status" value="1"/>
</dbReference>
<accession>A0A839TIP1</accession>
<evidence type="ECO:0000259" key="5">
    <source>
        <dbReference type="PROSITE" id="PS50305"/>
    </source>
</evidence>
<dbReference type="PANTHER" id="PTHR11085:SF4">
    <property type="entry name" value="NAD-DEPENDENT PROTEIN DEACYLASE"/>
    <property type="match status" value="1"/>
</dbReference>
<dbReference type="EC" id="2.3.1.286" evidence="3"/>
<dbReference type="Gene3D" id="3.40.50.1220">
    <property type="entry name" value="TPP-binding domain"/>
    <property type="match status" value="1"/>
</dbReference>
<keyword evidence="6" id="KW-0378">Hydrolase</keyword>
<feature type="binding site" evidence="3 4">
    <location>
        <position position="139"/>
    </location>
    <ligand>
        <name>Zn(2+)</name>
        <dbReference type="ChEBI" id="CHEBI:29105"/>
    </ligand>
</feature>
<feature type="binding site" evidence="3">
    <location>
        <position position="252"/>
    </location>
    <ligand>
        <name>NAD(+)</name>
        <dbReference type="ChEBI" id="CHEBI:57540"/>
    </ligand>
</feature>
<evidence type="ECO:0000256" key="1">
    <source>
        <dbReference type="ARBA" id="ARBA00022679"/>
    </source>
</evidence>
<evidence type="ECO:0000256" key="2">
    <source>
        <dbReference type="ARBA" id="ARBA00023027"/>
    </source>
</evidence>
<dbReference type="SUPFAM" id="SSF52467">
    <property type="entry name" value="DHS-like NAD/FAD-binding domain"/>
    <property type="match status" value="1"/>
</dbReference>
<comment type="caution">
    <text evidence="3">Lacks conserved residue(s) required for the propagation of feature annotation.</text>
</comment>
<comment type="caution">
    <text evidence="6">The sequence shown here is derived from an EMBL/GenBank/DDBJ whole genome shotgun (WGS) entry which is preliminary data.</text>
</comment>
<keyword evidence="7" id="KW-1185">Reference proteome</keyword>
<dbReference type="GO" id="GO:0036055">
    <property type="term" value="F:protein-succinyllysine desuccinylase activity"/>
    <property type="evidence" value="ECO:0007669"/>
    <property type="project" value="UniProtKB-UniRule"/>
</dbReference>
<dbReference type="CDD" id="cd01412">
    <property type="entry name" value="SIRT5_Af1_CobB"/>
    <property type="match status" value="1"/>
</dbReference>
<feature type="binding site" evidence="3 4">
    <location>
        <position position="172"/>
    </location>
    <ligand>
        <name>Zn(2+)</name>
        <dbReference type="ChEBI" id="CHEBI:29105"/>
    </ligand>
</feature>
<feature type="binding site" evidence="3">
    <location>
        <position position="76"/>
    </location>
    <ligand>
        <name>substrate</name>
    </ligand>
</feature>
<dbReference type="GO" id="GO:0070403">
    <property type="term" value="F:NAD+ binding"/>
    <property type="evidence" value="ECO:0007669"/>
    <property type="project" value="UniProtKB-UniRule"/>
</dbReference>
<dbReference type="Pfam" id="PF02146">
    <property type="entry name" value="SIR2"/>
    <property type="match status" value="1"/>
</dbReference>
<feature type="binding site" evidence="3">
    <location>
        <begin position="209"/>
        <end position="211"/>
    </location>
    <ligand>
        <name>NAD(+)</name>
        <dbReference type="ChEBI" id="CHEBI:57540"/>
    </ligand>
</feature>
<dbReference type="NCBIfam" id="NF001753">
    <property type="entry name" value="PRK00481.1-3"/>
    <property type="match status" value="1"/>
</dbReference>
<feature type="binding site" evidence="3">
    <location>
        <begin position="235"/>
        <end position="237"/>
    </location>
    <ligand>
        <name>NAD(+)</name>
        <dbReference type="ChEBI" id="CHEBI:57540"/>
    </ligand>
</feature>
<organism evidence="6 7">
    <name type="scientific">Psychrobacter luti</name>
    <dbReference type="NCBI Taxonomy" id="198481"/>
    <lineage>
        <taxon>Bacteria</taxon>
        <taxon>Pseudomonadati</taxon>
        <taxon>Pseudomonadota</taxon>
        <taxon>Gammaproteobacteria</taxon>
        <taxon>Moraxellales</taxon>
        <taxon>Moraxellaceae</taxon>
        <taxon>Psychrobacter</taxon>
    </lineage>
</organism>
<protein>
    <recommendedName>
        <fullName evidence="3">NAD-dependent protein deacylase</fullName>
        <ecNumber evidence="3">2.3.1.286</ecNumber>
    </recommendedName>
    <alternativeName>
        <fullName evidence="3">Regulatory protein SIR2 homolog</fullName>
    </alternativeName>
</protein>
<evidence type="ECO:0000313" key="6">
    <source>
        <dbReference type="EMBL" id="MBB3107894.1"/>
    </source>
</evidence>
<dbReference type="InterPro" id="IPR026591">
    <property type="entry name" value="Sirtuin_cat_small_dom_sf"/>
</dbReference>
<dbReference type="InterPro" id="IPR029035">
    <property type="entry name" value="DHS-like_NAD/FAD-binding_dom"/>
</dbReference>
<feature type="binding site" evidence="3 4">
    <location>
        <position position="169"/>
    </location>
    <ligand>
        <name>Zn(2+)</name>
        <dbReference type="ChEBI" id="CHEBI:29105"/>
    </ligand>
</feature>
<dbReference type="EMBL" id="JACHXL010000009">
    <property type="protein sequence ID" value="MBB3107894.1"/>
    <property type="molecule type" value="Genomic_DNA"/>
</dbReference>
<keyword evidence="3 4" id="KW-0862">Zinc</keyword>
<dbReference type="InterPro" id="IPR050134">
    <property type="entry name" value="NAD-dep_sirtuin_deacylases"/>
</dbReference>
<keyword evidence="3" id="KW-0963">Cytoplasm</keyword>
<comment type="subcellular location">
    <subcellularLocation>
        <location evidence="3">Cytoplasm</location>
    </subcellularLocation>
</comment>
<keyword evidence="1" id="KW-0808">Transferase</keyword>
<comment type="similarity">
    <text evidence="3">Belongs to the sirtuin family. Class III subfamily.</text>
</comment>
<reference evidence="6 7" key="1">
    <citation type="submission" date="2020-08" db="EMBL/GenBank/DDBJ databases">
        <title>Genomic Encyclopedia of Type Strains, Phase III (KMG-III): the genomes of soil and plant-associated and newly described type strains.</title>
        <authorList>
            <person name="Whitman W."/>
        </authorList>
    </citation>
    <scope>NUCLEOTIDE SEQUENCE [LARGE SCALE GENOMIC DNA]</scope>
    <source>
        <strain evidence="6 7">CECT 5885</strain>
    </source>
</reference>
<dbReference type="InterPro" id="IPR027546">
    <property type="entry name" value="Sirtuin_class_III"/>
</dbReference>
<dbReference type="InterPro" id="IPR026590">
    <property type="entry name" value="Ssirtuin_cat_dom"/>
</dbReference>
<feature type="binding site" evidence="3 4">
    <location>
        <position position="142"/>
    </location>
    <ligand>
        <name>Zn(2+)</name>
        <dbReference type="ChEBI" id="CHEBI:29105"/>
    </ligand>
</feature>
<sequence>MLAELSAALIAEVERAAKLLGTKRRICILTGAGISAESGIPTFRDKQTGLWENYGAEDLATPEAFVRDPNLVWSWYQWRRQVVADKKPNPAHDALAQWQYHSHSSGQHITLITQNVDDLHEQAGSTITHLHGHLWRNRCSQCKTPYQKQSRGSYSSADTMDYNEELISCPHCDGYIRPDIVWFGEALPVQAWETAEEAAANCEVFISIGTSSLVYPAAGLAQLAKDNAAKIIEINPNPTPNTIVDINLAEKAGMVMPLLIQKITAL</sequence>
<comment type="function">
    <text evidence="3">NAD-dependent lysine deacetylase and desuccinylase that specifically removes acetyl and succinyl groups on target proteins. Modulates the activities of several proteins which are inactive in their acylated form.</text>
</comment>
<feature type="binding site" evidence="3">
    <location>
        <position position="79"/>
    </location>
    <ligand>
        <name>substrate</name>
    </ligand>
</feature>
<dbReference type="GO" id="GO:0017136">
    <property type="term" value="F:histone deacetylase activity, NAD-dependent"/>
    <property type="evidence" value="ECO:0007669"/>
    <property type="project" value="TreeGrafter"/>
</dbReference>
<dbReference type="GO" id="GO:0005737">
    <property type="term" value="C:cytoplasm"/>
    <property type="evidence" value="ECO:0007669"/>
    <property type="project" value="UniProtKB-SubCell"/>
</dbReference>
<feature type="active site" description="Proton acceptor" evidence="3 4">
    <location>
        <position position="131"/>
    </location>
</feature>
<dbReference type="Proteomes" id="UP000588111">
    <property type="component" value="Unassembled WGS sequence"/>
</dbReference>
<evidence type="ECO:0000313" key="7">
    <source>
        <dbReference type="Proteomes" id="UP000588111"/>
    </source>
</evidence>
<dbReference type="InterPro" id="IPR003000">
    <property type="entry name" value="Sirtuin"/>
</dbReference>
<comment type="catalytic activity">
    <reaction evidence="3">
        <text>N(6)-succinyl-L-lysyl-[protein] + NAD(+) + H2O = 2''-O-succinyl-ADP-D-ribose + nicotinamide + L-lysyl-[protein]</text>
        <dbReference type="Rhea" id="RHEA:47668"/>
        <dbReference type="Rhea" id="RHEA-COMP:9752"/>
        <dbReference type="Rhea" id="RHEA-COMP:11877"/>
        <dbReference type="ChEBI" id="CHEBI:15377"/>
        <dbReference type="ChEBI" id="CHEBI:17154"/>
        <dbReference type="ChEBI" id="CHEBI:29969"/>
        <dbReference type="ChEBI" id="CHEBI:57540"/>
        <dbReference type="ChEBI" id="CHEBI:87830"/>
        <dbReference type="ChEBI" id="CHEBI:87832"/>
    </reaction>
</comment>
<evidence type="ECO:0000256" key="3">
    <source>
        <dbReference type="HAMAP-Rule" id="MF_01121"/>
    </source>
</evidence>
<dbReference type="RefSeq" id="WP_183621338.1">
    <property type="nucleotide sequence ID" value="NZ_CAJHAH010000010.1"/>
</dbReference>
<proteinExistence type="inferred from homology"/>
<name>A0A839TIP1_9GAMM</name>
<gene>
    <name evidence="3" type="primary">cobB</name>
    <name evidence="6" type="ORF">FHS24_002428</name>
</gene>
<comment type="cofactor">
    <cofactor evidence="3">
        <name>Zn(2+)</name>
        <dbReference type="ChEBI" id="CHEBI:29105"/>
    </cofactor>
    <text evidence="3">Binds 1 zinc ion per subunit.</text>
</comment>
<dbReference type="HAMAP" id="MF_01121">
    <property type="entry name" value="Sirtuin_ClassIII"/>
    <property type="match status" value="1"/>
</dbReference>
<dbReference type="GO" id="GO:0036054">
    <property type="term" value="F:protein-malonyllysine demalonylase activity"/>
    <property type="evidence" value="ECO:0007669"/>
    <property type="project" value="InterPro"/>
</dbReference>
<dbReference type="Gene3D" id="3.30.1600.10">
    <property type="entry name" value="SIR2/SIRT2 'Small Domain"/>
    <property type="match status" value="1"/>
</dbReference>
<evidence type="ECO:0000256" key="4">
    <source>
        <dbReference type="PROSITE-ProRule" id="PRU00236"/>
    </source>
</evidence>
<comment type="domain">
    <text evidence="3">2 residues (Tyr-76 and Arg-79) present in a large hydrophobic pocket are probably involved in substrate specificity. They are important for desuccinylation activity, but dispensable for deacetylation activity.</text>
</comment>
<keyword evidence="3 4" id="KW-0479">Metal-binding</keyword>